<dbReference type="GO" id="GO:0005615">
    <property type="term" value="C:extracellular space"/>
    <property type="evidence" value="ECO:0007669"/>
    <property type="project" value="TreeGrafter"/>
</dbReference>
<keyword evidence="1" id="KW-0175">Coiled coil</keyword>
<dbReference type="SMART" id="SM00186">
    <property type="entry name" value="FBG"/>
    <property type="match status" value="1"/>
</dbReference>
<proteinExistence type="predicted"/>
<protein>
    <submittedName>
        <fullName evidence="4">Angiopoietin-related protein 1-like</fullName>
    </submittedName>
</protein>
<name>A0A6P8Y2Q4_DROAB</name>
<feature type="domain" description="Fibrinogen C-terminal" evidence="2">
    <location>
        <begin position="81"/>
        <end position="289"/>
    </location>
</feature>
<keyword evidence="3" id="KW-1185">Reference proteome</keyword>
<feature type="coiled-coil region" evidence="1">
    <location>
        <begin position="1"/>
        <end position="59"/>
    </location>
</feature>
<sequence length="289" mass="33556">MIQYEEKVDELQNEKIANENCEKYYDNLLIEHGKLKRLVKDLETNNTDLDSKYNQQTTENKNLISSKTQLSDKLTDCLTTLKQKSVVIPCDKLSCPAFGNYSATHVVNIENGQSFKIPCNSDESNLVWSVIERRLDQSLDLDRRWIEYREGFGDFQKEFFIGLEKLHLMTKQQPHQLLIRLRVGREMKFAKYSHFEIAGEDENYAIRSLGEFSGDAGDGMRESEGKSFSTFDRDNDLHFKSNCAQVSKGGWWFDDCGTTNLNYQHSMKLVRWNNHMGSHTPIEMLIRPT</sequence>
<dbReference type="PROSITE" id="PS51406">
    <property type="entry name" value="FIBRINOGEN_C_2"/>
    <property type="match status" value="1"/>
</dbReference>
<gene>
    <name evidence="4" type="primary">LOC117576788</name>
</gene>
<dbReference type="OrthoDB" id="7841679at2759"/>
<dbReference type="InterPro" id="IPR036056">
    <property type="entry name" value="Fibrinogen-like_C"/>
</dbReference>
<reference evidence="4" key="1">
    <citation type="submission" date="2025-08" db="UniProtKB">
        <authorList>
            <consortium name="RefSeq"/>
        </authorList>
    </citation>
    <scope>IDENTIFICATION</scope>
    <source>
        <strain evidence="4">15112-1751.03</strain>
        <tissue evidence="4">Whole Adult</tissue>
    </source>
</reference>
<organism evidence="3 4">
    <name type="scientific">Drosophila albomicans</name>
    <name type="common">Fruit fly</name>
    <dbReference type="NCBI Taxonomy" id="7291"/>
    <lineage>
        <taxon>Eukaryota</taxon>
        <taxon>Metazoa</taxon>
        <taxon>Ecdysozoa</taxon>
        <taxon>Arthropoda</taxon>
        <taxon>Hexapoda</taxon>
        <taxon>Insecta</taxon>
        <taxon>Pterygota</taxon>
        <taxon>Neoptera</taxon>
        <taxon>Endopterygota</taxon>
        <taxon>Diptera</taxon>
        <taxon>Brachycera</taxon>
        <taxon>Muscomorpha</taxon>
        <taxon>Ephydroidea</taxon>
        <taxon>Drosophilidae</taxon>
        <taxon>Drosophila</taxon>
    </lineage>
</organism>
<dbReference type="InterPro" id="IPR002181">
    <property type="entry name" value="Fibrinogen_a/b/g_C_dom"/>
</dbReference>
<dbReference type="GeneID" id="117576788"/>
<dbReference type="PANTHER" id="PTHR19143">
    <property type="entry name" value="FIBRINOGEN/TENASCIN/ANGIOPOEITIN"/>
    <property type="match status" value="1"/>
</dbReference>
<dbReference type="AlphaFoldDB" id="A0A6P8Y2Q4"/>
<evidence type="ECO:0000313" key="3">
    <source>
        <dbReference type="Proteomes" id="UP000515160"/>
    </source>
</evidence>
<dbReference type="Proteomes" id="UP000515160">
    <property type="component" value="Chromosome 2R"/>
</dbReference>
<accession>A0A6P8Y2Q4</accession>
<dbReference type="InterPro" id="IPR014716">
    <property type="entry name" value="Fibrinogen_a/b/g_C_1"/>
</dbReference>
<dbReference type="InterPro" id="IPR050373">
    <property type="entry name" value="Fibrinogen_C-term_domain"/>
</dbReference>
<evidence type="ECO:0000256" key="1">
    <source>
        <dbReference type="SAM" id="Coils"/>
    </source>
</evidence>
<dbReference type="RefSeq" id="XP_034117730.2">
    <property type="nucleotide sequence ID" value="XM_034261839.2"/>
</dbReference>
<dbReference type="SUPFAM" id="SSF56496">
    <property type="entry name" value="Fibrinogen C-terminal domain-like"/>
    <property type="match status" value="1"/>
</dbReference>
<dbReference type="PANTHER" id="PTHR19143:SF327">
    <property type="entry name" value="FI21813P1-RELATED"/>
    <property type="match status" value="1"/>
</dbReference>
<evidence type="ECO:0000259" key="2">
    <source>
        <dbReference type="PROSITE" id="PS51406"/>
    </source>
</evidence>
<evidence type="ECO:0000313" key="4">
    <source>
        <dbReference type="RefSeq" id="XP_034117730.2"/>
    </source>
</evidence>
<dbReference type="Pfam" id="PF00147">
    <property type="entry name" value="Fibrinogen_C"/>
    <property type="match status" value="1"/>
</dbReference>
<dbReference type="Gene3D" id="3.90.215.10">
    <property type="entry name" value="Gamma Fibrinogen, chain A, domain 1"/>
    <property type="match status" value="1"/>
</dbReference>